<dbReference type="PANTHER" id="PTHR43163:SF6">
    <property type="entry name" value="DIPEPTIDE TRANSPORT SYSTEM PERMEASE PROTEIN DPPB-RELATED"/>
    <property type="match status" value="1"/>
</dbReference>
<comment type="similarity">
    <text evidence="7">Belongs to the binding-protein-dependent transport system permease family.</text>
</comment>
<dbReference type="PROSITE" id="PS50928">
    <property type="entry name" value="ABC_TM1"/>
    <property type="match status" value="1"/>
</dbReference>
<reference evidence="10" key="2">
    <citation type="submission" date="2020-02" db="EMBL/GenBank/DDBJ databases">
        <title>Unexpected conservation and global transmission of agrobacterial virulence plasmids.</title>
        <authorList>
            <person name="Weisberg A.J."/>
            <person name="Davis E.W. II"/>
            <person name="Tabima J.R."/>
            <person name="Belcher M.S."/>
            <person name="Miller M."/>
            <person name="Kuo C.-H."/>
            <person name="Loper J.E."/>
            <person name="Grunwald N.J."/>
            <person name="Putnam M.L."/>
            <person name="Chang J.H."/>
        </authorList>
    </citation>
    <scope>NUCLEOTIDE SEQUENCE</scope>
    <source>
        <strain evidence="10">Q15/94</strain>
    </source>
</reference>
<dbReference type="EMBL" id="CP049217">
    <property type="protein sequence ID" value="QTG16263.1"/>
    <property type="molecule type" value="Genomic_DNA"/>
</dbReference>
<proteinExistence type="inferred from homology"/>
<dbReference type="Gene3D" id="1.10.3720.10">
    <property type="entry name" value="MetI-like"/>
    <property type="match status" value="1"/>
</dbReference>
<evidence type="ECO:0000256" key="7">
    <source>
        <dbReference type="RuleBase" id="RU363032"/>
    </source>
</evidence>
<evidence type="ECO:0000256" key="4">
    <source>
        <dbReference type="ARBA" id="ARBA00022692"/>
    </source>
</evidence>
<dbReference type="Pfam" id="PF19300">
    <property type="entry name" value="BPD_transp_1_N"/>
    <property type="match status" value="1"/>
</dbReference>
<feature type="transmembrane region" description="Helical" evidence="7">
    <location>
        <begin position="136"/>
        <end position="160"/>
    </location>
</feature>
<protein>
    <submittedName>
        <fullName evidence="9">ABC transporter permease</fullName>
    </submittedName>
</protein>
<feature type="domain" description="ABC transmembrane type-1" evidence="8">
    <location>
        <begin position="97"/>
        <end position="302"/>
    </location>
</feature>
<keyword evidence="3" id="KW-1003">Cell membrane</keyword>
<organism evidence="9 11">
    <name type="scientific">Agrobacterium tumefaciens</name>
    <dbReference type="NCBI Taxonomy" id="358"/>
    <lineage>
        <taxon>Bacteria</taxon>
        <taxon>Pseudomonadati</taxon>
        <taxon>Pseudomonadota</taxon>
        <taxon>Alphaproteobacteria</taxon>
        <taxon>Hyphomicrobiales</taxon>
        <taxon>Rhizobiaceae</taxon>
        <taxon>Rhizobium/Agrobacterium group</taxon>
        <taxon>Agrobacterium</taxon>
        <taxon>Agrobacterium tumefaciens complex</taxon>
    </lineage>
</organism>
<accession>A0AA86FXD9</accession>
<gene>
    <name evidence="9" type="ORF">G6M46_29035</name>
    <name evidence="10" type="ORF">G6M86_23850</name>
</gene>
<comment type="subcellular location">
    <subcellularLocation>
        <location evidence="1 7">Cell membrane</location>
        <topology evidence="1 7">Multi-pass membrane protein</topology>
    </subcellularLocation>
</comment>
<dbReference type="InterPro" id="IPR035906">
    <property type="entry name" value="MetI-like_sf"/>
</dbReference>
<dbReference type="GO" id="GO:0071916">
    <property type="term" value="F:dipeptide transmembrane transporter activity"/>
    <property type="evidence" value="ECO:0007669"/>
    <property type="project" value="TreeGrafter"/>
</dbReference>
<evidence type="ECO:0000256" key="2">
    <source>
        <dbReference type="ARBA" id="ARBA00022448"/>
    </source>
</evidence>
<evidence type="ECO:0000259" key="8">
    <source>
        <dbReference type="PROSITE" id="PS50928"/>
    </source>
</evidence>
<accession>A0A1B9TLJ5</accession>
<dbReference type="Proteomes" id="UP000663946">
    <property type="component" value="Chromosome 2"/>
</dbReference>
<feature type="transmembrane region" description="Helical" evidence="7">
    <location>
        <begin position="12"/>
        <end position="29"/>
    </location>
</feature>
<sequence>MFWFLQRIAISLALLWVVTSLVFLSIYMVPGDPAELLLSGEGSTPDAASVAQLRNDLGLDRPILTQYVDRMSGLIRFDLGNSMIDGSPVAPEIAKRLPRTLELIAAAAILSLIIGLPVGVVAALRQGGSFDRVSNFLAGFAQGIPVFVAGTLIILVFAQMWKLVPAGGYVNISDDPGKHLILLAMPAFAIALGLAAIVVRIARASVLDVLPLDYVRTARAKGLPQRRIIARHVLRNALMPVITVFALNLGGLFGGTVLVEYVFNWPGLSGMLVSAVNSRDYPTVTAVILVISALFITLNLIVDIVYGVTDPRIRK</sequence>
<evidence type="ECO:0000256" key="5">
    <source>
        <dbReference type="ARBA" id="ARBA00022989"/>
    </source>
</evidence>
<evidence type="ECO:0000256" key="3">
    <source>
        <dbReference type="ARBA" id="ARBA00022475"/>
    </source>
</evidence>
<reference evidence="9" key="1">
    <citation type="journal article" date="2020" name="Science">
        <title>Unexpected conservation and global transmission of agrobacterial virulence plasmids.</title>
        <authorList>
            <person name="Weisberg A.J."/>
            <person name="Davis E.W. 2nd"/>
            <person name="Tabima J."/>
            <person name="Belcher M.S."/>
            <person name="Miller M."/>
            <person name="Kuo C.H."/>
            <person name="Loper J.E."/>
            <person name="Grunwald N.J."/>
            <person name="Putnam M.L."/>
            <person name="Chang J.H."/>
        </authorList>
    </citation>
    <scope>NUCLEOTIDE SEQUENCE</scope>
    <source>
        <strain evidence="9">17-1853-1a</strain>
    </source>
</reference>
<keyword evidence="4 7" id="KW-0812">Transmembrane</keyword>
<feature type="transmembrane region" description="Helical" evidence="7">
    <location>
        <begin position="283"/>
        <end position="306"/>
    </location>
</feature>
<feature type="transmembrane region" description="Helical" evidence="7">
    <location>
        <begin position="237"/>
        <end position="263"/>
    </location>
</feature>
<dbReference type="RefSeq" id="WP_013761253.1">
    <property type="nucleotide sequence ID" value="NC_015508.1"/>
</dbReference>
<dbReference type="AlphaFoldDB" id="A0A1B9TLJ5"/>
<dbReference type="Pfam" id="PF00528">
    <property type="entry name" value="BPD_transp_1"/>
    <property type="match status" value="1"/>
</dbReference>
<evidence type="ECO:0000256" key="1">
    <source>
        <dbReference type="ARBA" id="ARBA00004651"/>
    </source>
</evidence>
<evidence type="ECO:0000313" key="9">
    <source>
        <dbReference type="EMBL" id="NTC32189.1"/>
    </source>
</evidence>
<dbReference type="InterPro" id="IPR045621">
    <property type="entry name" value="BPD_transp_1_N"/>
</dbReference>
<name>A0A1B9TLJ5_AGRTU</name>
<dbReference type="SUPFAM" id="SSF161098">
    <property type="entry name" value="MetI-like"/>
    <property type="match status" value="1"/>
</dbReference>
<feature type="transmembrane region" description="Helical" evidence="7">
    <location>
        <begin position="103"/>
        <end position="124"/>
    </location>
</feature>
<keyword evidence="5 7" id="KW-1133">Transmembrane helix</keyword>
<feature type="transmembrane region" description="Helical" evidence="7">
    <location>
        <begin position="180"/>
        <end position="202"/>
    </location>
</feature>
<dbReference type="PANTHER" id="PTHR43163">
    <property type="entry name" value="DIPEPTIDE TRANSPORT SYSTEM PERMEASE PROTEIN DPPB-RELATED"/>
    <property type="match status" value="1"/>
</dbReference>
<dbReference type="InterPro" id="IPR000515">
    <property type="entry name" value="MetI-like"/>
</dbReference>
<keyword evidence="2 7" id="KW-0813">Transport</keyword>
<dbReference type="Proteomes" id="UP000702952">
    <property type="component" value="Unassembled WGS sequence"/>
</dbReference>
<dbReference type="KEGG" id="atf:Ach5_27960"/>
<evidence type="ECO:0000256" key="6">
    <source>
        <dbReference type="ARBA" id="ARBA00023136"/>
    </source>
</evidence>
<dbReference type="CDD" id="cd06261">
    <property type="entry name" value="TM_PBP2"/>
    <property type="match status" value="1"/>
</dbReference>
<evidence type="ECO:0000313" key="10">
    <source>
        <dbReference type="EMBL" id="QTG16263.1"/>
    </source>
</evidence>
<dbReference type="EMBL" id="JAAMAY010000046">
    <property type="protein sequence ID" value="NTC32189.1"/>
    <property type="molecule type" value="Genomic_DNA"/>
</dbReference>
<evidence type="ECO:0000313" key="11">
    <source>
        <dbReference type="Proteomes" id="UP000702952"/>
    </source>
</evidence>
<dbReference type="GO" id="GO:0005886">
    <property type="term" value="C:plasma membrane"/>
    <property type="evidence" value="ECO:0007669"/>
    <property type="project" value="UniProtKB-SubCell"/>
</dbReference>
<keyword evidence="6 7" id="KW-0472">Membrane</keyword>